<protein>
    <submittedName>
        <fullName evidence="2">Uncharacterized protein</fullName>
    </submittedName>
</protein>
<organism evidence="2 3">
    <name type="scientific">Chryseobacterium piperi</name>
    <dbReference type="NCBI Taxonomy" id="558152"/>
    <lineage>
        <taxon>Bacteria</taxon>
        <taxon>Pseudomonadati</taxon>
        <taxon>Bacteroidota</taxon>
        <taxon>Flavobacteriia</taxon>
        <taxon>Flavobacteriales</taxon>
        <taxon>Weeksellaceae</taxon>
        <taxon>Chryseobacterium group</taxon>
        <taxon>Chryseobacterium</taxon>
    </lineage>
</organism>
<dbReference type="AlphaFoldDB" id="A0A086BMH4"/>
<dbReference type="RefSeq" id="WP_034681479.1">
    <property type="nucleotide sequence ID" value="NZ_CP023049.2"/>
</dbReference>
<accession>A0A086BMH4</accession>
<feature type="transmembrane region" description="Helical" evidence="1">
    <location>
        <begin position="46"/>
        <end position="66"/>
    </location>
</feature>
<dbReference type="eggNOG" id="ENOG5033A0P">
    <property type="taxonomic scope" value="Bacteria"/>
</dbReference>
<dbReference type="Proteomes" id="UP000028709">
    <property type="component" value="Unassembled WGS sequence"/>
</dbReference>
<gene>
    <name evidence="2" type="ORF">IQ37_02975</name>
</gene>
<keyword evidence="3" id="KW-1185">Reference proteome</keyword>
<sequence length="203" mass="23046">MNTIKNNFESQIKQQIEEREITPSRDLWSEIERQTENHPPKSNRQWLLIAACLVLVFSLGSVLLFYNNPKQPKLQTVQKTDHSNIEKNTEKITTESPVQIVQGQKASPVMEASRKDKKVEAVQSQVFVERKEPVMIKQDLPVLVTEVPQIPSSKIIAQSDSSKIRVKKRYVDPSTLLFSVEHKDAIEKTKGGSNVATIDLNSK</sequence>
<reference evidence="2 3" key="1">
    <citation type="submission" date="2014-07" db="EMBL/GenBank/DDBJ databases">
        <title>Genome of Chryseobacterium piperi CTM.</title>
        <authorList>
            <person name="Pipes S.E."/>
            <person name="Stropko S.J."/>
            <person name="Newman J.D."/>
        </authorList>
    </citation>
    <scope>NUCLEOTIDE SEQUENCE [LARGE SCALE GENOMIC DNA]</scope>
    <source>
        <strain evidence="2 3">CTM</strain>
    </source>
</reference>
<dbReference type="STRING" id="558152.IQ37_02975"/>
<evidence type="ECO:0000256" key="1">
    <source>
        <dbReference type="SAM" id="Phobius"/>
    </source>
</evidence>
<evidence type="ECO:0000313" key="2">
    <source>
        <dbReference type="EMBL" id="KFF30138.1"/>
    </source>
</evidence>
<keyword evidence="1" id="KW-0812">Transmembrane</keyword>
<proteinExistence type="predicted"/>
<dbReference type="EMBL" id="JPRJ01000002">
    <property type="protein sequence ID" value="KFF30138.1"/>
    <property type="molecule type" value="Genomic_DNA"/>
</dbReference>
<keyword evidence="1" id="KW-0472">Membrane</keyword>
<dbReference type="OrthoDB" id="1247025at2"/>
<keyword evidence="1" id="KW-1133">Transmembrane helix</keyword>
<evidence type="ECO:0000313" key="3">
    <source>
        <dbReference type="Proteomes" id="UP000028709"/>
    </source>
</evidence>
<comment type="caution">
    <text evidence="2">The sequence shown here is derived from an EMBL/GenBank/DDBJ whole genome shotgun (WGS) entry which is preliminary data.</text>
</comment>
<dbReference type="KEGG" id="cpip:CJF12_15235"/>
<name>A0A086BMH4_9FLAO</name>